<protein>
    <recommendedName>
        <fullName evidence="5">U-box domain-containing protein</fullName>
    </recommendedName>
</protein>
<keyword evidence="2" id="KW-0677">Repeat</keyword>
<accession>A0ABN9SFR4</accession>
<keyword evidence="7" id="KW-1185">Reference proteome</keyword>
<dbReference type="PANTHER" id="PTHR19849:SF1">
    <property type="entry name" value="F-BOX_WD REPEAT-CONTAINING PROTEIN 7"/>
    <property type="match status" value="1"/>
</dbReference>
<dbReference type="PRINTS" id="PR00320">
    <property type="entry name" value="GPROTEINBRPT"/>
</dbReference>
<dbReference type="InterPro" id="IPR003613">
    <property type="entry name" value="Ubox_domain"/>
</dbReference>
<dbReference type="PROSITE" id="PS00678">
    <property type="entry name" value="WD_REPEATS_1"/>
    <property type="match status" value="3"/>
</dbReference>
<dbReference type="PROSITE" id="PS50294">
    <property type="entry name" value="WD_REPEATS_REGION"/>
    <property type="match status" value="3"/>
</dbReference>
<feature type="repeat" description="WD" evidence="3">
    <location>
        <begin position="326"/>
        <end position="366"/>
    </location>
</feature>
<dbReference type="InterPro" id="IPR036322">
    <property type="entry name" value="WD40_repeat_dom_sf"/>
</dbReference>
<evidence type="ECO:0000256" key="1">
    <source>
        <dbReference type="ARBA" id="ARBA00022574"/>
    </source>
</evidence>
<dbReference type="InterPro" id="IPR001680">
    <property type="entry name" value="WD40_rpt"/>
</dbReference>
<evidence type="ECO:0000256" key="4">
    <source>
        <dbReference type="SAM" id="MobiDB-lite"/>
    </source>
</evidence>
<feature type="compositionally biased region" description="Low complexity" evidence="4">
    <location>
        <begin position="217"/>
        <end position="226"/>
    </location>
</feature>
<feature type="region of interest" description="Disordered" evidence="4">
    <location>
        <begin position="193"/>
        <end position="232"/>
    </location>
</feature>
<keyword evidence="1 3" id="KW-0853">WD repeat</keyword>
<dbReference type="EMBL" id="CAUYUJ010011013">
    <property type="protein sequence ID" value="CAK0830768.1"/>
    <property type="molecule type" value="Genomic_DNA"/>
</dbReference>
<dbReference type="SMART" id="SM00320">
    <property type="entry name" value="WD40"/>
    <property type="match status" value="7"/>
</dbReference>
<feature type="repeat" description="WD" evidence="3">
    <location>
        <begin position="367"/>
        <end position="407"/>
    </location>
</feature>
<dbReference type="PROSITE" id="PS51698">
    <property type="entry name" value="U_BOX"/>
    <property type="match status" value="1"/>
</dbReference>
<dbReference type="CDD" id="cd00200">
    <property type="entry name" value="WD40"/>
    <property type="match status" value="1"/>
</dbReference>
<sequence length="533" mass="57164">MAPFFVCKTGVADSELQQRGSARGSSRRRGAARREGSAGGGEQGVAPVPKAFLCPITKEVLKDPVLAVDGQVYERDAIEQWFRWNRTSPMTGCFLHATGLLPEEPLRRAVEEFMEWHSGAGGKDARHAAAAGAAREPEAHILETLQEEQMRVSQLQEIIRRSADRLRRAAKAGSGDDLLAEVVAVASELEAGVPSAPVQEERDQPTAVQAEAREDATSSTTASSRRGGVEDEEVQPLSQCIHVLRGHTDGVSCVAAVGLERLASGSADKSVKVWDARTGVCQWTLEDHRDSVTCVTALRPDVLASGSEDGTVKVWDTTYGQLFVTLQGHAQSVRGVAALAPDRLVSSSDDKTLKIWDVTTGQCLRTLKGHSDKVRSVTAFGSGCVASGSFDQSVKIWSAVDGRCIATLKGHTNWVRDVVDMGSDRLASCSDDKTIRIWDSSSRRCIRVLQGHNDFVTSLAVRGLGHLASGSDDYNICFWDINGSAGCEDPVGTLTGHQHLVRGVAALGPSLLASGSLDQTVRVWGNPENVFCL</sequence>
<reference evidence="6" key="1">
    <citation type="submission" date="2023-10" db="EMBL/GenBank/DDBJ databases">
        <authorList>
            <person name="Chen Y."/>
            <person name="Shah S."/>
            <person name="Dougan E. K."/>
            <person name="Thang M."/>
            <person name="Chan C."/>
        </authorList>
    </citation>
    <scope>NUCLEOTIDE SEQUENCE [LARGE SCALE GENOMIC DNA]</scope>
</reference>
<dbReference type="Pfam" id="PF04564">
    <property type="entry name" value="U-box"/>
    <property type="match status" value="1"/>
</dbReference>
<proteinExistence type="predicted"/>
<evidence type="ECO:0000256" key="2">
    <source>
        <dbReference type="ARBA" id="ARBA00022737"/>
    </source>
</evidence>
<dbReference type="InterPro" id="IPR013083">
    <property type="entry name" value="Znf_RING/FYVE/PHD"/>
</dbReference>
<feature type="repeat" description="WD" evidence="3">
    <location>
        <begin position="494"/>
        <end position="524"/>
    </location>
</feature>
<organism evidence="6 7">
    <name type="scientific">Prorocentrum cordatum</name>
    <dbReference type="NCBI Taxonomy" id="2364126"/>
    <lineage>
        <taxon>Eukaryota</taxon>
        <taxon>Sar</taxon>
        <taxon>Alveolata</taxon>
        <taxon>Dinophyceae</taxon>
        <taxon>Prorocentrales</taxon>
        <taxon>Prorocentraceae</taxon>
        <taxon>Prorocentrum</taxon>
    </lineage>
</organism>
<evidence type="ECO:0000313" key="7">
    <source>
        <dbReference type="Proteomes" id="UP001189429"/>
    </source>
</evidence>
<name>A0ABN9SFR4_9DINO</name>
<gene>
    <name evidence="6" type="ORF">PCOR1329_LOCUS29306</name>
</gene>
<dbReference type="InterPro" id="IPR015943">
    <property type="entry name" value="WD40/YVTN_repeat-like_dom_sf"/>
</dbReference>
<evidence type="ECO:0000313" key="6">
    <source>
        <dbReference type="EMBL" id="CAK0830768.1"/>
    </source>
</evidence>
<dbReference type="InterPro" id="IPR020472">
    <property type="entry name" value="WD40_PAC1"/>
</dbReference>
<evidence type="ECO:0000259" key="5">
    <source>
        <dbReference type="PROSITE" id="PS51698"/>
    </source>
</evidence>
<dbReference type="SUPFAM" id="SSF57850">
    <property type="entry name" value="RING/U-box"/>
    <property type="match status" value="1"/>
</dbReference>
<feature type="region of interest" description="Disordered" evidence="4">
    <location>
        <begin position="16"/>
        <end position="44"/>
    </location>
</feature>
<dbReference type="Gene3D" id="2.130.10.10">
    <property type="entry name" value="YVTN repeat-like/Quinoprotein amine dehydrogenase"/>
    <property type="match status" value="3"/>
</dbReference>
<feature type="repeat" description="WD" evidence="3">
    <location>
        <begin position="408"/>
        <end position="448"/>
    </location>
</feature>
<comment type="caution">
    <text evidence="6">The sequence shown here is derived from an EMBL/GenBank/DDBJ whole genome shotgun (WGS) entry which is preliminary data.</text>
</comment>
<feature type="repeat" description="WD" evidence="3">
    <location>
        <begin position="285"/>
        <end position="325"/>
    </location>
</feature>
<dbReference type="SMART" id="SM00504">
    <property type="entry name" value="Ubox"/>
    <property type="match status" value="1"/>
</dbReference>
<dbReference type="Pfam" id="PF00400">
    <property type="entry name" value="WD40"/>
    <property type="match status" value="7"/>
</dbReference>
<feature type="domain" description="U-box" evidence="5">
    <location>
        <begin position="47"/>
        <end position="120"/>
    </location>
</feature>
<dbReference type="InterPro" id="IPR019775">
    <property type="entry name" value="WD40_repeat_CS"/>
</dbReference>
<dbReference type="PROSITE" id="PS50082">
    <property type="entry name" value="WD_REPEATS_2"/>
    <property type="match status" value="7"/>
</dbReference>
<evidence type="ECO:0000256" key="3">
    <source>
        <dbReference type="PROSITE-ProRule" id="PRU00221"/>
    </source>
</evidence>
<dbReference type="CDD" id="cd16655">
    <property type="entry name" value="RING-Ubox_WDSUB1-like"/>
    <property type="match status" value="1"/>
</dbReference>
<dbReference type="SUPFAM" id="SSF50978">
    <property type="entry name" value="WD40 repeat-like"/>
    <property type="match status" value="1"/>
</dbReference>
<dbReference type="PANTHER" id="PTHR19849">
    <property type="entry name" value="PHOSPHOLIPASE A-2-ACTIVATING PROTEIN"/>
    <property type="match status" value="1"/>
</dbReference>
<feature type="repeat" description="WD" evidence="3">
    <location>
        <begin position="244"/>
        <end position="279"/>
    </location>
</feature>
<dbReference type="Proteomes" id="UP001189429">
    <property type="component" value="Unassembled WGS sequence"/>
</dbReference>
<dbReference type="Gene3D" id="3.30.40.10">
    <property type="entry name" value="Zinc/RING finger domain, C3HC4 (zinc finger)"/>
    <property type="match status" value="1"/>
</dbReference>
<feature type="repeat" description="WD" evidence="3">
    <location>
        <begin position="449"/>
        <end position="482"/>
    </location>
</feature>